<dbReference type="GO" id="GO:0004252">
    <property type="term" value="F:serine-type endopeptidase activity"/>
    <property type="evidence" value="ECO:0007669"/>
    <property type="project" value="InterPro"/>
</dbReference>
<keyword evidence="1" id="KW-0812">Transmembrane</keyword>
<dbReference type="InterPro" id="IPR050819">
    <property type="entry name" value="Tripeptidyl-peptidase_I"/>
</dbReference>
<dbReference type="PANTHER" id="PTHR14218:SF15">
    <property type="entry name" value="TRIPEPTIDYL-PEPTIDASE 1"/>
    <property type="match status" value="1"/>
</dbReference>
<feature type="transmembrane region" description="Helical" evidence="1">
    <location>
        <begin position="36"/>
        <end position="57"/>
    </location>
</feature>
<dbReference type="InterPro" id="IPR000209">
    <property type="entry name" value="Peptidase_S8/S53_dom"/>
</dbReference>
<feature type="domain" description="Peptidase S53" evidence="2">
    <location>
        <begin position="69"/>
        <end position="404"/>
    </location>
</feature>
<dbReference type="SUPFAM" id="SSF52743">
    <property type="entry name" value="Subtilisin-like"/>
    <property type="match status" value="1"/>
</dbReference>
<dbReference type="InterPro" id="IPR030400">
    <property type="entry name" value="Sedolisin_dom"/>
</dbReference>
<evidence type="ECO:0000259" key="2">
    <source>
        <dbReference type="PROSITE" id="PS51695"/>
    </source>
</evidence>
<gene>
    <name evidence="3" type="ORF">Edafosvirus2_77</name>
</gene>
<dbReference type="PROSITE" id="PS51695">
    <property type="entry name" value="SEDOLISIN"/>
    <property type="match status" value="1"/>
</dbReference>
<dbReference type="CDD" id="cd04056">
    <property type="entry name" value="Peptidases_S53"/>
    <property type="match status" value="1"/>
</dbReference>
<reference evidence="3" key="1">
    <citation type="submission" date="2018-10" db="EMBL/GenBank/DDBJ databases">
        <title>Hidden diversity of soil giant viruses.</title>
        <authorList>
            <person name="Schulz F."/>
            <person name="Alteio L."/>
            <person name="Goudeau D."/>
            <person name="Ryan E.M."/>
            <person name="Malmstrom R.R."/>
            <person name="Blanchard J."/>
            <person name="Woyke T."/>
        </authorList>
    </citation>
    <scope>NUCLEOTIDE SEQUENCE</scope>
    <source>
        <strain evidence="3">EDV1</strain>
    </source>
</reference>
<keyword evidence="1" id="KW-1133">Transmembrane helix</keyword>
<evidence type="ECO:0000313" key="3">
    <source>
        <dbReference type="EMBL" id="AYV77898.1"/>
    </source>
</evidence>
<dbReference type="Pfam" id="PF00082">
    <property type="entry name" value="Peptidase_S8"/>
    <property type="match status" value="1"/>
</dbReference>
<dbReference type="InterPro" id="IPR036852">
    <property type="entry name" value="Peptidase_S8/S53_dom_sf"/>
</dbReference>
<keyword evidence="1" id="KW-0472">Membrane</keyword>
<dbReference type="GO" id="GO:0008240">
    <property type="term" value="F:tripeptidyl-peptidase activity"/>
    <property type="evidence" value="ECO:0007669"/>
    <property type="project" value="TreeGrafter"/>
</dbReference>
<dbReference type="Gene3D" id="3.40.50.200">
    <property type="entry name" value="Peptidase S8/S53 domain"/>
    <property type="match status" value="1"/>
</dbReference>
<proteinExistence type="predicted"/>
<dbReference type="PANTHER" id="PTHR14218">
    <property type="entry name" value="PROTEASE S8 TRIPEPTIDYL PEPTIDASE I CLN2"/>
    <property type="match status" value="1"/>
</dbReference>
<protein>
    <submittedName>
        <fullName evidence="3">Peptidase S8 and S53 subtilisin kexin sedolisin</fullName>
    </submittedName>
</protein>
<organism evidence="3">
    <name type="scientific">Edafosvirus sp</name>
    <dbReference type="NCBI Taxonomy" id="2487765"/>
    <lineage>
        <taxon>Viruses</taxon>
        <taxon>Varidnaviria</taxon>
        <taxon>Bamfordvirae</taxon>
        <taxon>Nucleocytoviricota</taxon>
        <taxon>Megaviricetes</taxon>
        <taxon>Imitervirales</taxon>
        <taxon>Mimiviridae</taxon>
        <taxon>Klosneuvirinae</taxon>
    </lineage>
</organism>
<evidence type="ECO:0000256" key="1">
    <source>
        <dbReference type="SAM" id="Phobius"/>
    </source>
</evidence>
<sequence>MRKRDINWRKIEILIYYHSYYLFSLKLMCETKKQKLVVIVILIFIVGAIALVLFKVVTFTQNQNQTNSPFLPGQITKAYGVDKLNTTGNGTIIALIDAYDYPNAQIDFDIFCNTYNLSMQTLIIHKMTNLTGHYPSFNADWSIEQAVDIQWAHAIAPNAQIMLVQSFSDGGNDLFDGIVWAINNGANIISMSWGFGTMSFDILLDNIFLDGDIVFLASSGDSGSIEDYPACSPYVMAIGGTRLVLNNDDTRKEETGWSKSGGGICAIEVAPEYQINSTLGTNSIFRQNPDVSAVADPATPVSIYCNGEWIGTGGTSVASPIWAGIIAHANEARRNIKKSFLSTTTVLNAIYAINIQELSNNNFGTFYDVINGSTNKYSAHVGYDYLTGIGTPNAHNLIYNCLLSA</sequence>
<dbReference type="EMBL" id="MK072067">
    <property type="protein sequence ID" value="AYV77898.1"/>
    <property type="molecule type" value="Genomic_DNA"/>
</dbReference>
<accession>A0A3G4ZSN0</accession>
<dbReference type="GO" id="GO:0006508">
    <property type="term" value="P:proteolysis"/>
    <property type="evidence" value="ECO:0007669"/>
    <property type="project" value="InterPro"/>
</dbReference>
<name>A0A3G4ZSN0_9VIRU</name>